<dbReference type="STRING" id="7260.A0A0Q9WRG0"/>
<dbReference type="AlphaFoldDB" id="A0A0Q9WRG0"/>
<feature type="region of interest" description="Disordered" evidence="1">
    <location>
        <begin position="644"/>
        <end position="740"/>
    </location>
</feature>
<gene>
    <name evidence="2" type="primary">Dwil\GK27065</name>
    <name evidence="2" type="ORF">Dwil_GK27065</name>
</gene>
<feature type="compositionally biased region" description="Low complexity" evidence="1">
    <location>
        <begin position="681"/>
        <end position="692"/>
    </location>
</feature>
<feature type="compositionally biased region" description="Basic and acidic residues" evidence="1">
    <location>
        <begin position="278"/>
        <end position="307"/>
    </location>
</feature>
<feature type="compositionally biased region" description="Polar residues" evidence="1">
    <location>
        <begin position="447"/>
        <end position="456"/>
    </location>
</feature>
<feature type="compositionally biased region" description="Polar residues" evidence="1">
    <location>
        <begin position="644"/>
        <end position="654"/>
    </location>
</feature>
<dbReference type="eggNOG" id="KOG4356">
    <property type="taxonomic scope" value="Eukaryota"/>
</dbReference>
<evidence type="ECO:0000313" key="2">
    <source>
        <dbReference type="EMBL" id="KRF98720.1"/>
    </source>
</evidence>
<keyword evidence="3" id="KW-1185">Reference proteome</keyword>
<feature type="compositionally biased region" description="Basic and acidic residues" evidence="1">
    <location>
        <begin position="120"/>
        <end position="152"/>
    </location>
</feature>
<feature type="compositionally biased region" description="Acidic residues" evidence="1">
    <location>
        <begin position="790"/>
        <end position="819"/>
    </location>
</feature>
<proteinExistence type="predicted"/>
<dbReference type="OrthoDB" id="7865757at2759"/>
<feature type="region of interest" description="Disordered" evidence="1">
    <location>
        <begin position="188"/>
        <end position="239"/>
    </location>
</feature>
<feature type="compositionally biased region" description="Polar residues" evidence="1">
    <location>
        <begin position="702"/>
        <end position="713"/>
    </location>
</feature>
<feature type="compositionally biased region" description="Basic and acidic residues" evidence="1">
    <location>
        <begin position="188"/>
        <end position="197"/>
    </location>
</feature>
<feature type="compositionally biased region" description="Basic and acidic residues" evidence="1">
    <location>
        <begin position="426"/>
        <end position="446"/>
    </location>
</feature>
<reference evidence="2 3" key="1">
    <citation type="journal article" date="2007" name="Nature">
        <title>Evolution of genes and genomes on the Drosophila phylogeny.</title>
        <authorList>
            <consortium name="Drosophila 12 Genomes Consortium"/>
            <person name="Clark A.G."/>
            <person name="Eisen M.B."/>
            <person name="Smith D.R."/>
            <person name="Bergman C.M."/>
            <person name="Oliver B."/>
            <person name="Markow T.A."/>
            <person name="Kaufman T.C."/>
            <person name="Kellis M."/>
            <person name="Gelbart W."/>
            <person name="Iyer V.N."/>
            <person name="Pollard D.A."/>
            <person name="Sackton T.B."/>
            <person name="Larracuente A.M."/>
            <person name="Singh N.D."/>
            <person name="Abad J.P."/>
            <person name="Abt D.N."/>
            <person name="Adryan B."/>
            <person name="Aguade M."/>
            <person name="Akashi H."/>
            <person name="Anderson W.W."/>
            <person name="Aquadro C.F."/>
            <person name="Ardell D.H."/>
            <person name="Arguello R."/>
            <person name="Artieri C.G."/>
            <person name="Barbash D.A."/>
            <person name="Barker D."/>
            <person name="Barsanti P."/>
            <person name="Batterham P."/>
            <person name="Batzoglou S."/>
            <person name="Begun D."/>
            <person name="Bhutkar A."/>
            <person name="Blanco E."/>
            <person name="Bosak S.A."/>
            <person name="Bradley R.K."/>
            <person name="Brand A.D."/>
            <person name="Brent M.R."/>
            <person name="Brooks A.N."/>
            <person name="Brown R.H."/>
            <person name="Butlin R.K."/>
            <person name="Caggese C."/>
            <person name="Calvi B.R."/>
            <person name="Bernardo de Carvalho A."/>
            <person name="Caspi A."/>
            <person name="Castrezana S."/>
            <person name="Celniker S.E."/>
            <person name="Chang J.L."/>
            <person name="Chapple C."/>
            <person name="Chatterji S."/>
            <person name="Chinwalla A."/>
            <person name="Civetta A."/>
            <person name="Clifton S.W."/>
            <person name="Comeron J.M."/>
            <person name="Costello J.C."/>
            <person name="Coyne J.A."/>
            <person name="Daub J."/>
            <person name="David R.G."/>
            <person name="Delcher A.L."/>
            <person name="Delehaunty K."/>
            <person name="Do C.B."/>
            <person name="Ebling H."/>
            <person name="Edwards K."/>
            <person name="Eickbush T."/>
            <person name="Evans J.D."/>
            <person name="Filipski A."/>
            <person name="Findeiss S."/>
            <person name="Freyhult E."/>
            <person name="Fulton L."/>
            <person name="Fulton R."/>
            <person name="Garcia A.C."/>
            <person name="Gardiner A."/>
            <person name="Garfield D.A."/>
            <person name="Garvin B.E."/>
            <person name="Gibson G."/>
            <person name="Gilbert D."/>
            <person name="Gnerre S."/>
            <person name="Godfrey J."/>
            <person name="Good R."/>
            <person name="Gotea V."/>
            <person name="Gravely B."/>
            <person name="Greenberg A.J."/>
            <person name="Griffiths-Jones S."/>
            <person name="Gross S."/>
            <person name="Guigo R."/>
            <person name="Gustafson E.A."/>
            <person name="Haerty W."/>
            <person name="Hahn M.W."/>
            <person name="Halligan D.L."/>
            <person name="Halpern A.L."/>
            <person name="Halter G.M."/>
            <person name="Han M.V."/>
            <person name="Heger A."/>
            <person name="Hillier L."/>
            <person name="Hinrichs A.S."/>
            <person name="Holmes I."/>
            <person name="Hoskins R.A."/>
            <person name="Hubisz M.J."/>
            <person name="Hultmark D."/>
            <person name="Huntley M.A."/>
            <person name="Jaffe D.B."/>
            <person name="Jagadeeshan S."/>
            <person name="Jeck W.R."/>
            <person name="Johnson J."/>
            <person name="Jones C.D."/>
            <person name="Jordan W.C."/>
            <person name="Karpen G.H."/>
            <person name="Kataoka E."/>
            <person name="Keightley P.D."/>
            <person name="Kheradpour P."/>
            <person name="Kirkness E.F."/>
            <person name="Koerich L.B."/>
            <person name="Kristiansen K."/>
            <person name="Kudrna D."/>
            <person name="Kulathinal R.J."/>
            <person name="Kumar S."/>
            <person name="Kwok R."/>
            <person name="Lander E."/>
            <person name="Langley C.H."/>
            <person name="Lapoint R."/>
            <person name="Lazzaro B.P."/>
            <person name="Lee S.J."/>
            <person name="Levesque L."/>
            <person name="Li R."/>
            <person name="Lin C.F."/>
            <person name="Lin M.F."/>
            <person name="Lindblad-Toh K."/>
            <person name="Llopart A."/>
            <person name="Long M."/>
            <person name="Low L."/>
            <person name="Lozovsky E."/>
            <person name="Lu J."/>
            <person name="Luo M."/>
            <person name="Machado C.A."/>
            <person name="Makalowski W."/>
            <person name="Marzo M."/>
            <person name="Matsuda M."/>
            <person name="Matzkin L."/>
            <person name="McAllister B."/>
            <person name="McBride C.S."/>
            <person name="McKernan B."/>
            <person name="McKernan K."/>
            <person name="Mendez-Lago M."/>
            <person name="Minx P."/>
            <person name="Mollenhauer M.U."/>
            <person name="Montooth K."/>
            <person name="Mount S.M."/>
            <person name="Mu X."/>
            <person name="Myers E."/>
            <person name="Negre B."/>
            <person name="Newfeld S."/>
            <person name="Nielsen R."/>
            <person name="Noor M.A."/>
            <person name="O'Grady P."/>
            <person name="Pachter L."/>
            <person name="Papaceit M."/>
            <person name="Parisi M.J."/>
            <person name="Parisi M."/>
            <person name="Parts L."/>
            <person name="Pedersen J.S."/>
            <person name="Pesole G."/>
            <person name="Phillippy A.M."/>
            <person name="Ponting C.P."/>
            <person name="Pop M."/>
            <person name="Porcelli D."/>
            <person name="Powell J.R."/>
            <person name="Prohaska S."/>
            <person name="Pruitt K."/>
            <person name="Puig M."/>
            <person name="Quesneville H."/>
            <person name="Ram K.R."/>
            <person name="Rand D."/>
            <person name="Rasmussen M.D."/>
            <person name="Reed L.K."/>
            <person name="Reenan R."/>
            <person name="Reily A."/>
            <person name="Remington K.A."/>
            <person name="Rieger T.T."/>
            <person name="Ritchie M.G."/>
            <person name="Robin C."/>
            <person name="Rogers Y.H."/>
            <person name="Rohde C."/>
            <person name="Rozas J."/>
            <person name="Rubenfield M.J."/>
            <person name="Ruiz A."/>
            <person name="Russo S."/>
            <person name="Salzberg S.L."/>
            <person name="Sanchez-Gracia A."/>
            <person name="Saranga D.J."/>
            <person name="Sato H."/>
            <person name="Schaeffer S.W."/>
            <person name="Schatz M.C."/>
            <person name="Schlenke T."/>
            <person name="Schwartz R."/>
            <person name="Segarra C."/>
            <person name="Singh R.S."/>
            <person name="Sirot L."/>
            <person name="Sirota M."/>
            <person name="Sisneros N.B."/>
            <person name="Smith C.D."/>
            <person name="Smith T.F."/>
            <person name="Spieth J."/>
            <person name="Stage D.E."/>
            <person name="Stark A."/>
            <person name="Stephan W."/>
            <person name="Strausberg R.L."/>
            <person name="Strempel S."/>
            <person name="Sturgill D."/>
            <person name="Sutton G."/>
            <person name="Sutton G.G."/>
            <person name="Tao W."/>
            <person name="Teichmann S."/>
            <person name="Tobari Y.N."/>
            <person name="Tomimura Y."/>
            <person name="Tsolas J.M."/>
            <person name="Valente V.L."/>
            <person name="Venter E."/>
            <person name="Venter J.C."/>
            <person name="Vicario S."/>
            <person name="Vieira F.G."/>
            <person name="Vilella A.J."/>
            <person name="Villasante A."/>
            <person name="Walenz B."/>
            <person name="Wang J."/>
            <person name="Wasserman M."/>
            <person name="Watts T."/>
            <person name="Wilson D."/>
            <person name="Wilson R.K."/>
            <person name="Wing R.A."/>
            <person name="Wolfner M.F."/>
            <person name="Wong A."/>
            <person name="Wong G.K."/>
            <person name="Wu C.I."/>
            <person name="Wu G."/>
            <person name="Yamamoto D."/>
            <person name="Yang H.P."/>
            <person name="Yang S.P."/>
            <person name="Yorke J.A."/>
            <person name="Yoshida K."/>
            <person name="Zdobnov E."/>
            <person name="Zhang P."/>
            <person name="Zhang Y."/>
            <person name="Zimin A.V."/>
            <person name="Baldwin J."/>
            <person name="Abdouelleil A."/>
            <person name="Abdulkadir J."/>
            <person name="Abebe A."/>
            <person name="Abera B."/>
            <person name="Abreu J."/>
            <person name="Acer S.C."/>
            <person name="Aftuck L."/>
            <person name="Alexander A."/>
            <person name="An P."/>
            <person name="Anderson E."/>
            <person name="Anderson S."/>
            <person name="Arachi H."/>
            <person name="Azer M."/>
            <person name="Bachantsang P."/>
            <person name="Barry A."/>
            <person name="Bayul T."/>
            <person name="Berlin A."/>
            <person name="Bessette D."/>
            <person name="Bloom T."/>
            <person name="Blye J."/>
            <person name="Boguslavskiy L."/>
            <person name="Bonnet C."/>
            <person name="Boukhgalter B."/>
            <person name="Bourzgui I."/>
            <person name="Brown A."/>
            <person name="Cahill P."/>
            <person name="Channer S."/>
            <person name="Cheshatsang Y."/>
            <person name="Chuda L."/>
            <person name="Citroen M."/>
            <person name="Collymore A."/>
            <person name="Cooke P."/>
            <person name="Costello M."/>
            <person name="D'Aco K."/>
            <person name="Daza R."/>
            <person name="De Haan G."/>
            <person name="DeGray S."/>
            <person name="DeMaso C."/>
            <person name="Dhargay N."/>
            <person name="Dooley K."/>
            <person name="Dooley E."/>
            <person name="Doricent M."/>
            <person name="Dorje P."/>
            <person name="Dorjee K."/>
            <person name="Dupes A."/>
            <person name="Elong R."/>
            <person name="Falk J."/>
            <person name="Farina A."/>
            <person name="Faro S."/>
            <person name="Ferguson D."/>
            <person name="Fisher S."/>
            <person name="Foley C.D."/>
            <person name="Franke A."/>
            <person name="Friedrich D."/>
            <person name="Gadbois L."/>
            <person name="Gearin G."/>
            <person name="Gearin C.R."/>
            <person name="Giannoukos G."/>
            <person name="Goode T."/>
            <person name="Graham J."/>
            <person name="Grandbois E."/>
            <person name="Grewal S."/>
            <person name="Gyaltsen K."/>
            <person name="Hafez N."/>
            <person name="Hagos B."/>
            <person name="Hall J."/>
            <person name="Henson C."/>
            <person name="Hollinger A."/>
            <person name="Honan T."/>
            <person name="Huard M.D."/>
            <person name="Hughes L."/>
            <person name="Hurhula B."/>
            <person name="Husby M.E."/>
            <person name="Kamat A."/>
            <person name="Kanga B."/>
            <person name="Kashin S."/>
            <person name="Khazanovich D."/>
            <person name="Kisner P."/>
            <person name="Lance K."/>
            <person name="Lara M."/>
            <person name="Lee W."/>
            <person name="Lennon N."/>
            <person name="Letendre F."/>
            <person name="LeVine R."/>
            <person name="Lipovsky A."/>
            <person name="Liu X."/>
            <person name="Liu J."/>
            <person name="Liu S."/>
            <person name="Lokyitsang T."/>
            <person name="Lokyitsang Y."/>
            <person name="Lubonja R."/>
            <person name="Lui A."/>
            <person name="MacDonald P."/>
            <person name="Magnisalis V."/>
            <person name="Maru K."/>
            <person name="Matthews C."/>
            <person name="McCusker W."/>
            <person name="McDonough S."/>
            <person name="Mehta T."/>
            <person name="Meldrim J."/>
            <person name="Meneus L."/>
            <person name="Mihai O."/>
            <person name="Mihalev A."/>
            <person name="Mihova T."/>
            <person name="Mittelman R."/>
            <person name="Mlenga V."/>
            <person name="Montmayeur A."/>
            <person name="Mulrain L."/>
            <person name="Navidi A."/>
            <person name="Naylor J."/>
            <person name="Negash T."/>
            <person name="Nguyen T."/>
            <person name="Nguyen N."/>
            <person name="Nicol R."/>
            <person name="Norbu C."/>
            <person name="Norbu N."/>
            <person name="Novod N."/>
            <person name="O'Neill B."/>
            <person name="Osman S."/>
            <person name="Markiewicz E."/>
            <person name="Oyono O.L."/>
            <person name="Patti C."/>
            <person name="Phunkhang P."/>
            <person name="Pierre F."/>
            <person name="Priest M."/>
            <person name="Raghuraman S."/>
            <person name="Rege F."/>
            <person name="Reyes R."/>
            <person name="Rise C."/>
            <person name="Rogov P."/>
            <person name="Ross K."/>
            <person name="Ryan E."/>
            <person name="Settipalli S."/>
            <person name="Shea T."/>
            <person name="Sherpa N."/>
            <person name="Shi L."/>
            <person name="Shih D."/>
            <person name="Sparrow T."/>
            <person name="Spaulding J."/>
            <person name="Stalker J."/>
            <person name="Stange-Thomann N."/>
            <person name="Stavropoulos S."/>
            <person name="Stone C."/>
            <person name="Strader C."/>
            <person name="Tesfaye S."/>
            <person name="Thomson T."/>
            <person name="Thoulutsang Y."/>
            <person name="Thoulutsang D."/>
            <person name="Topham K."/>
            <person name="Topping I."/>
            <person name="Tsamla T."/>
            <person name="Vassiliev H."/>
            <person name="Vo A."/>
            <person name="Wangchuk T."/>
            <person name="Wangdi T."/>
            <person name="Weiand M."/>
            <person name="Wilkinson J."/>
            <person name="Wilson A."/>
            <person name="Yadav S."/>
            <person name="Young G."/>
            <person name="Yu Q."/>
            <person name="Zembek L."/>
            <person name="Zhong D."/>
            <person name="Zimmer A."/>
            <person name="Zwirko Z."/>
            <person name="Jaffe D.B."/>
            <person name="Alvarez P."/>
            <person name="Brockman W."/>
            <person name="Butler J."/>
            <person name="Chin C."/>
            <person name="Gnerre S."/>
            <person name="Grabherr M."/>
            <person name="Kleber M."/>
            <person name="Mauceli E."/>
            <person name="MacCallum I."/>
        </authorList>
    </citation>
    <scope>NUCLEOTIDE SEQUENCE [LARGE SCALE GENOMIC DNA]</scope>
    <source>
        <strain evidence="3">Tucson 14030-0811.24</strain>
    </source>
</reference>
<feature type="region of interest" description="Disordered" evidence="1">
    <location>
        <begin position="786"/>
        <end position="833"/>
    </location>
</feature>
<evidence type="ECO:0000313" key="3">
    <source>
        <dbReference type="Proteomes" id="UP000007798"/>
    </source>
</evidence>
<organism evidence="2 3">
    <name type="scientific">Drosophila willistoni</name>
    <name type="common">Fruit fly</name>
    <dbReference type="NCBI Taxonomy" id="7260"/>
    <lineage>
        <taxon>Eukaryota</taxon>
        <taxon>Metazoa</taxon>
        <taxon>Ecdysozoa</taxon>
        <taxon>Arthropoda</taxon>
        <taxon>Hexapoda</taxon>
        <taxon>Insecta</taxon>
        <taxon>Pterygota</taxon>
        <taxon>Neoptera</taxon>
        <taxon>Endopterygota</taxon>
        <taxon>Diptera</taxon>
        <taxon>Brachycera</taxon>
        <taxon>Muscomorpha</taxon>
        <taxon>Ephydroidea</taxon>
        <taxon>Drosophilidae</taxon>
        <taxon>Drosophila</taxon>
        <taxon>Sophophora</taxon>
    </lineage>
</organism>
<evidence type="ECO:0000256" key="1">
    <source>
        <dbReference type="SAM" id="MobiDB-lite"/>
    </source>
</evidence>
<feature type="compositionally biased region" description="Polar residues" evidence="1">
    <location>
        <begin position="821"/>
        <end position="830"/>
    </location>
</feature>
<dbReference type="Proteomes" id="UP000007798">
    <property type="component" value="Unassembled WGS sequence"/>
</dbReference>
<feature type="compositionally biased region" description="Basic and acidic residues" evidence="1">
    <location>
        <begin position="160"/>
        <end position="171"/>
    </location>
</feature>
<dbReference type="InParanoid" id="A0A0Q9WRG0"/>
<dbReference type="FunCoup" id="A0A0Q9WRG0">
    <property type="interactions" value="17"/>
</dbReference>
<feature type="compositionally biased region" description="Basic and acidic residues" evidence="1">
    <location>
        <begin position="374"/>
        <end position="416"/>
    </location>
</feature>
<accession>A0A0Q9WRG0</accession>
<feature type="region of interest" description="Disordered" evidence="1">
    <location>
        <begin position="258"/>
        <end position="307"/>
    </location>
</feature>
<dbReference type="EMBL" id="CH963920">
    <property type="protein sequence ID" value="KRF98720.1"/>
    <property type="molecule type" value="Genomic_DNA"/>
</dbReference>
<sequence>MKLRTGNRRGVVGTGIPEVDNRRQFLRQLGLTRQQARSLVKRSFNVPNFNLRDFQRRRYRMSVELGDKRQNEVDAIVKNEIYEFIAANERRVRPRTPSPPRNINWNDQPNSPPRRSRSASIDDRFRGRSRERNEDRFEQRRSPGSDQHDGDRWQQQQYQMREHEEQQLMRQREEQLIREREEHIMRQREEQHFDHSNNRNTDFQFDNRRMHEDNENPNSRRQPEQFEFDGDDRRHVNYSPRERFNFTDENDDLVMANRSRQMNDDRYNPNQMLGNRGPDNRNDNYDDRFERDFDNPDFNPHSRERDNNLCLRGDFERNLAEDRNQGFRNVQYESEFRGPQLSPPPRNLERAPAASFNNKGPRYQRIVQVDNDEDRVFLIRDSDSESDRDVGEQRGRSNERGNFIDDRPPDSYEDTRFNNQNQQRYSHSDEEFRRSGDFRQNFDDQRSNFSIPNNPMEQHRQGRNFINHSNIPDEIQNRQLHHRDGNDFQRDQIMPNFLPRPGSNQMMNMQGPEGGGGGRRMPLDGNRIQQRVEQRDQRMPMPLNTNRYQTNRNVADFQSGQNQSNLNNRIGSGQQFDRMNRPNPVTATITSQQAIGSSLPPAIARIINKSRMMGDGRSAMIQAQANNLPLAADQSQARRTITNRRQNQVGNRSNAGPPMAQQARNPRSSGAQGQARKTITKNNQNQVGNKVNIAPPIARNPGQKSVNNDNAPRTGQKRAGDPPARSRQTTNVEAKQRKIAGKQDFRIAGFKFPYIRNSVNRLPQPESESYALTFFEQKPDYYTNYLTDSVGDDESVNVDTNDDDDDDEVEDDDDDDDDNGGNKNVANKNTKYVGVRKRRANKKKFQKRLQRDWTELYRNKNYKDWLPWWTDYKWCGVEIEKQLGTFKNKSIKYRFIPSYPNATTEQVVNNVLKCAHMALEKNLFNHYRNMRTIFLLMNEIFLENLSMENVEQLQEMIRNIPNHLWLFKMRSMVYLWHKQYTIIEKGNPDASDVVGRQWKNPVFHWLAKQAFDELKSISEKTWPRHKDLFNTLKSK</sequence>
<feature type="compositionally biased region" description="Basic and acidic residues" evidence="1">
    <location>
        <begin position="205"/>
        <end position="214"/>
    </location>
</feature>
<feature type="region of interest" description="Disordered" evidence="1">
    <location>
        <begin position="329"/>
        <end position="460"/>
    </location>
</feature>
<feature type="compositionally biased region" description="Polar residues" evidence="1">
    <location>
        <begin position="662"/>
        <end position="677"/>
    </location>
</feature>
<name>A0A0Q9WRG0_DROWI</name>
<protein>
    <submittedName>
        <fullName evidence="2">Uncharacterized protein</fullName>
    </submittedName>
</protein>
<feature type="region of interest" description="Disordered" evidence="1">
    <location>
        <begin position="92"/>
        <end position="171"/>
    </location>
</feature>